<dbReference type="GO" id="GO:0005697">
    <property type="term" value="C:telomerase holoenzyme complex"/>
    <property type="evidence" value="ECO:0007669"/>
    <property type="project" value="TreeGrafter"/>
</dbReference>
<dbReference type="OrthoDB" id="5920073at2759"/>
<dbReference type="GO" id="GO:0000184">
    <property type="term" value="P:nuclear-transcribed mRNA catabolic process, nonsense-mediated decay"/>
    <property type="evidence" value="ECO:0007669"/>
    <property type="project" value="UniProtKB-KW"/>
</dbReference>
<keyword evidence="11" id="KW-1185">Reference proteome</keyword>
<evidence type="ECO:0000256" key="1">
    <source>
        <dbReference type="ARBA" id="ARBA00004123"/>
    </source>
</evidence>
<dbReference type="PANTHER" id="PTHR15696">
    <property type="entry name" value="SMG-7 SUPPRESSOR WITH MORPHOLOGICAL EFFECT ON GENITALIA PROTEIN 7"/>
    <property type="match status" value="1"/>
</dbReference>
<evidence type="ECO:0000259" key="7">
    <source>
        <dbReference type="Pfam" id="PF10373"/>
    </source>
</evidence>
<dbReference type="EMBL" id="OC914892">
    <property type="protein sequence ID" value="CAD7637269.1"/>
    <property type="molecule type" value="Genomic_DNA"/>
</dbReference>
<feature type="transmembrane region" description="Helical" evidence="6">
    <location>
        <begin position="96"/>
        <end position="117"/>
    </location>
</feature>
<evidence type="ECO:0000256" key="6">
    <source>
        <dbReference type="SAM" id="Phobius"/>
    </source>
</evidence>
<dbReference type="Pfam" id="PF10374">
    <property type="entry name" value="EST1"/>
    <property type="match status" value="1"/>
</dbReference>
<dbReference type="Proteomes" id="UP000728032">
    <property type="component" value="Unassembled WGS sequence"/>
</dbReference>
<dbReference type="InterPro" id="IPR018834">
    <property type="entry name" value="DNA/RNA-bd_Est1-type"/>
</dbReference>
<dbReference type="Pfam" id="PF13638">
    <property type="entry name" value="PIN_4"/>
    <property type="match status" value="1"/>
</dbReference>
<comment type="subcellular location">
    <subcellularLocation>
        <location evidence="2">Cytoplasm</location>
    </subcellularLocation>
    <subcellularLocation>
        <location evidence="1">Nucleus</location>
    </subcellularLocation>
</comment>
<sequence>MKRSTKGSSNTRLIREVIELAKELESGITSAKSLKYVLTESVVKSRDRLKEVCEDILYSSPIEFGRKAEDFLWKRCFHDLMQFYKRNKKRMTSSEISLLQIHLTTGFGLYYSLLLGVSKHYSINIQNLMPYITVEQSIEEFCRESQPNNEEVDAWARNAIHRILICMGDLARYLFDLEVIGYRELAIRFYDLALIWNPDIGMPFNQLGTLSESNNYGLDSVYYYMRCLTCDKPFEGAENNLRRVFETNEKRLNEIEDKQSSEESYRMIERSILLFLKLCNEYWFIKSSDNQFNKHILPLLQQTLQSLNTSFNLQPKLTTEQMPTFMTPMTTFEMSVITLILVNRIQELEDRKNSANGSQMFPLILNFSINYLMAVVASSHQSVKNKLGLDPFKLNGLSSMSPGVSKENTPDLSPRRALSRLRRRKAAINYDDKNVLSLDDDDSELSELEETALSTIDALEIGSDLSDSNEGSDSYNLDVTIISSDEETPLPHRTVGPKHSDTPVMPVEDVLNYVLNDSYLPTIKMYCDWFRSNPNILSLISNQLQLWFEEFINFVNSLLNIEHKILQSFPNLSEFKCYGVNWHQKFPLASDLSLSNIECLKSSFNAISFESQRVLNNCEKGFLCIESIIAFTHFVSDSDYCPNVYGISYDSIENRFSYNSHSNGTNFNYFPTNTWSEDNSIFVSSNPQSINDIEDNESVDDSKRQKKFMRNMAHLWLTAEVNQLEKDVSFAPQLPPYMVLDSSAYCQHLDFIKELTHSKRFIIVVPKIVLASLDQMKKTNATAREAIRWLEEQLQRGNRVIKFAKDAEKLNLSPIKYPKRKDREAFDYYELLEYCNYLNTNTKTDRKLIYGMPMVSLLTHSFDRWPANAEAVAKTSGIHIESVNSFVTKWQNSVKAIT</sequence>
<dbReference type="InterPro" id="IPR045153">
    <property type="entry name" value="Est1/Ebs1-like"/>
</dbReference>
<reference evidence="10" key="1">
    <citation type="submission" date="2020-11" db="EMBL/GenBank/DDBJ databases">
        <authorList>
            <person name="Tran Van P."/>
        </authorList>
    </citation>
    <scope>NUCLEOTIDE SEQUENCE</scope>
</reference>
<organism evidence="10">
    <name type="scientific">Oppiella nova</name>
    <dbReference type="NCBI Taxonomy" id="334625"/>
    <lineage>
        <taxon>Eukaryota</taxon>
        <taxon>Metazoa</taxon>
        <taxon>Ecdysozoa</taxon>
        <taxon>Arthropoda</taxon>
        <taxon>Chelicerata</taxon>
        <taxon>Arachnida</taxon>
        <taxon>Acari</taxon>
        <taxon>Acariformes</taxon>
        <taxon>Sarcoptiformes</taxon>
        <taxon>Oribatida</taxon>
        <taxon>Brachypylina</taxon>
        <taxon>Oppioidea</taxon>
        <taxon>Oppiidae</taxon>
        <taxon>Oppiella</taxon>
    </lineage>
</organism>
<evidence type="ECO:0000313" key="11">
    <source>
        <dbReference type="Proteomes" id="UP000728032"/>
    </source>
</evidence>
<keyword evidence="4" id="KW-0866">Nonsense-mediated mRNA decay</keyword>
<dbReference type="PANTHER" id="PTHR15696:SF7">
    <property type="entry name" value="NONSENSE-MEDIATED MRNA DECAY FACTOR"/>
    <property type="match status" value="1"/>
</dbReference>
<dbReference type="GO" id="GO:0070034">
    <property type="term" value="F:telomerase RNA binding"/>
    <property type="evidence" value="ECO:0007669"/>
    <property type="project" value="TreeGrafter"/>
</dbReference>
<keyword evidence="6" id="KW-0812">Transmembrane</keyword>
<dbReference type="AlphaFoldDB" id="A0A7R9L8Y3"/>
<dbReference type="Gene3D" id="3.40.50.1010">
    <property type="entry name" value="5'-nuclease"/>
    <property type="match status" value="1"/>
</dbReference>
<gene>
    <name evidence="10" type="ORF">ONB1V03_LOCUS718</name>
</gene>
<dbReference type="Gene3D" id="1.25.40.10">
    <property type="entry name" value="Tetratricopeptide repeat domain"/>
    <property type="match status" value="1"/>
</dbReference>
<feature type="domain" description="Telomerase activating protein Est1-like N-terminal" evidence="8">
    <location>
        <begin position="67"/>
        <end position="174"/>
    </location>
</feature>
<name>A0A7R9L8Y3_9ACAR</name>
<evidence type="ECO:0000259" key="9">
    <source>
        <dbReference type="Pfam" id="PF13638"/>
    </source>
</evidence>
<evidence type="ECO:0000256" key="3">
    <source>
        <dbReference type="ARBA" id="ARBA00022490"/>
    </source>
</evidence>
<accession>A0A7R9L8Y3</accession>
<feature type="domain" description="DNA/RNA-binding" evidence="7">
    <location>
        <begin position="186"/>
        <end position="383"/>
    </location>
</feature>
<dbReference type="GO" id="GO:0005737">
    <property type="term" value="C:cytoplasm"/>
    <property type="evidence" value="ECO:0007669"/>
    <property type="project" value="UniProtKB-SubCell"/>
</dbReference>
<evidence type="ECO:0000259" key="8">
    <source>
        <dbReference type="Pfam" id="PF10374"/>
    </source>
</evidence>
<dbReference type="Pfam" id="PF10373">
    <property type="entry name" value="EST1_DNA_bind"/>
    <property type="match status" value="1"/>
</dbReference>
<keyword evidence="6" id="KW-1133">Transmembrane helix</keyword>
<evidence type="ECO:0000256" key="2">
    <source>
        <dbReference type="ARBA" id="ARBA00004496"/>
    </source>
</evidence>
<evidence type="ECO:0000256" key="4">
    <source>
        <dbReference type="ARBA" id="ARBA00023161"/>
    </source>
</evidence>
<dbReference type="GO" id="GO:0042162">
    <property type="term" value="F:telomeric DNA binding"/>
    <property type="evidence" value="ECO:0007669"/>
    <property type="project" value="TreeGrafter"/>
</dbReference>
<evidence type="ECO:0008006" key="12">
    <source>
        <dbReference type="Google" id="ProtNLM"/>
    </source>
</evidence>
<proteinExistence type="predicted"/>
<dbReference type="InterPro" id="IPR002716">
    <property type="entry name" value="PIN_dom"/>
</dbReference>
<keyword evidence="3" id="KW-0963">Cytoplasm</keyword>
<dbReference type="InterPro" id="IPR011990">
    <property type="entry name" value="TPR-like_helical_dom_sf"/>
</dbReference>
<keyword evidence="5" id="KW-0539">Nucleus</keyword>
<protein>
    <recommendedName>
        <fullName evidence="12">PIN domain-containing protein</fullName>
    </recommendedName>
</protein>
<feature type="domain" description="PIN" evidence="9">
    <location>
        <begin position="738"/>
        <end position="823"/>
    </location>
</feature>
<keyword evidence="6" id="KW-0472">Membrane</keyword>
<evidence type="ECO:0000313" key="10">
    <source>
        <dbReference type="EMBL" id="CAD7637269.1"/>
    </source>
</evidence>
<dbReference type="SUPFAM" id="SSF48452">
    <property type="entry name" value="TPR-like"/>
    <property type="match status" value="1"/>
</dbReference>
<evidence type="ECO:0000256" key="5">
    <source>
        <dbReference type="ARBA" id="ARBA00023242"/>
    </source>
</evidence>
<dbReference type="InterPro" id="IPR019458">
    <property type="entry name" value="Est1-like_N"/>
</dbReference>
<dbReference type="EMBL" id="CAJPVJ010000067">
    <property type="protein sequence ID" value="CAG2160109.1"/>
    <property type="molecule type" value="Genomic_DNA"/>
</dbReference>